<reference evidence="2 3" key="1">
    <citation type="journal article" date="2015" name="Nature">
        <title>rRNA introns, odd ribosomes, and small enigmatic genomes across a large radiation of phyla.</title>
        <authorList>
            <person name="Brown C.T."/>
            <person name="Hug L.A."/>
            <person name="Thomas B.C."/>
            <person name="Sharon I."/>
            <person name="Castelle C.J."/>
            <person name="Singh A."/>
            <person name="Wilkins M.J."/>
            <person name="Williams K.H."/>
            <person name="Banfield J.F."/>
        </authorList>
    </citation>
    <scope>NUCLEOTIDE SEQUENCE [LARGE SCALE GENOMIC DNA]</scope>
</reference>
<dbReference type="EMBL" id="LCIB01000042">
    <property type="protein sequence ID" value="KKT45696.1"/>
    <property type="molecule type" value="Genomic_DNA"/>
</dbReference>
<comment type="caution">
    <text evidence="2">The sequence shown here is derived from an EMBL/GenBank/DDBJ whole genome shotgun (WGS) entry which is preliminary data.</text>
</comment>
<protein>
    <submittedName>
        <fullName evidence="2">Uncharacterized protein</fullName>
    </submittedName>
</protein>
<feature type="region of interest" description="Disordered" evidence="1">
    <location>
        <begin position="47"/>
        <end position="182"/>
    </location>
</feature>
<dbReference type="Proteomes" id="UP000034063">
    <property type="component" value="Unassembled WGS sequence"/>
</dbReference>
<dbReference type="AlphaFoldDB" id="A0A0G1HEB9"/>
<organism evidence="2 3">
    <name type="scientific">Candidatus Gottesmanbacteria bacterium GW2011_GWA2_44_17</name>
    <dbReference type="NCBI Taxonomy" id="1618444"/>
    <lineage>
        <taxon>Bacteria</taxon>
        <taxon>Candidatus Gottesmaniibacteriota</taxon>
    </lineage>
</organism>
<sequence>MKPLHRVVHNDSIIIMPQPVLGNQVLQDTFEKLGDQAKDIAVGLKDLVTGGNDKTGGDSGIEQLSGQNDPSQNQKPQSAGLNPQDLAQRRVEEQEKVKFHREQIEKWGEDYKQMKEEDMAEQQKKDKEEKKKEEQKIFQLQEQDARSATLNPVKPKTAKGPGSAFAARSTKSQTEFSKTPTN</sequence>
<feature type="compositionally biased region" description="Basic and acidic residues" evidence="1">
    <location>
        <begin position="87"/>
        <end position="136"/>
    </location>
</feature>
<name>A0A0G1HEB9_9BACT</name>
<evidence type="ECO:0000313" key="3">
    <source>
        <dbReference type="Proteomes" id="UP000034063"/>
    </source>
</evidence>
<proteinExistence type="predicted"/>
<accession>A0A0G1HEB9</accession>
<evidence type="ECO:0000256" key="1">
    <source>
        <dbReference type="SAM" id="MobiDB-lite"/>
    </source>
</evidence>
<feature type="compositionally biased region" description="Polar residues" evidence="1">
    <location>
        <begin position="62"/>
        <end position="81"/>
    </location>
</feature>
<evidence type="ECO:0000313" key="2">
    <source>
        <dbReference type="EMBL" id="KKT45696.1"/>
    </source>
</evidence>
<gene>
    <name evidence="2" type="ORF">UW37_C0042G0005</name>
</gene>
<feature type="compositionally biased region" description="Polar residues" evidence="1">
    <location>
        <begin position="169"/>
        <end position="182"/>
    </location>
</feature>